<evidence type="ECO:0000256" key="13">
    <source>
        <dbReference type="SAM" id="MobiDB-lite"/>
    </source>
</evidence>
<evidence type="ECO:0000256" key="12">
    <source>
        <dbReference type="RuleBase" id="RU003357"/>
    </source>
</evidence>
<proteinExistence type="inferred from homology"/>
<gene>
    <name evidence="17" type="ORF">LZ016_10975</name>
</gene>
<feature type="domain" description="TonB-dependent receptor-like beta-barrel" evidence="15">
    <location>
        <begin position="295"/>
        <end position="703"/>
    </location>
</feature>
<feature type="domain" description="TonB-dependent receptor plug" evidence="16">
    <location>
        <begin position="60"/>
        <end position="171"/>
    </location>
</feature>
<dbReference type="Proteomes" id="UP001203058">
    <property type="component" value="Unassembled WGS sequence"/>
</dbReference>
<feature type="compositionally biased region" description="Low complexity" evidence="13">
    <location>
        <begin position="14"/>
        <end position="41"/>
    </location>
</feature>
<dbReference type="SUPFAM" id="SSF56935">
    <property type="entry name" value="Porins"/>
    <property type="match status" value="1"/>
</dbReference>
<evidence type="ECO:0000256" key="2">
    <source>
        <dbReference type="ARBA" id="ARBA00022448"/>
    </source>
</evidence>
<comment type="subcellular location">
    <subcellularLocation>
        <location evidence="1 11">Cell outer membrane</location>
        <topology evidence="1 11">Multi-pass membrane protein</topology>
    </subcellularLocation>
</comment>
<dbReference type="EMBL" id="JAKZHW010000002">
    <property type="protein sequence ID" value="MCH8616619.1"/>
    <property type="molecule type" value="Genomic_DNA"/>
</dbReference>
<organism evidence="17 18">
    <name type="scientific">Sphingomonas telluris</name>
    <dbReference type="NCBI Taxonomy" id="2907998"/>
    <lineage>
        <taxon>Bacteria</taxon>
        <taxon>Pseudomonadati</taxon>
        <taxon>Pseudomonadota</taxon>
        <taxon>Alphaproteobacteria</taxon>
        <taxon>Sphingomonadales</taxon>
        <taxon>Sphingomonadaceae</taxon>
        <taxon>Sphingomonas</taxon>
    </lineage>
</organism>
<dbReference type="InterPro" id="IPR000531">
    <property type="entry name" value="Beta-barrel_TonB"/>
</dbReference>
<dbReference type="InterPro" id="IPR036942">
    <property type="entry name" value="Beta-barrel_TonB_sf"/>
</dbReference>
<keyword evidence="18" id="KW-1185">Reference proteome</keyword>
<evidence type="ECO:0000259" key="16">
    <source>
        <dbReference type="Pfam" id="PF07715"/>
    </source>
</evidence>
<evidence type="ECO:0000313" key="18">
    <source>
        <dbReference type="Proteomes" id="UP001203058"/>
    </source>
</evidence>
<keyword evidence="8 12" id="KW-0798">TonB box</keyword>
<keyword evidence="5 11" id="KW-0812">Transmembrane</keyword>
<evidence type="ECO:0000256" key="11">
    <source>
        <dbReference type="PROSITE-ProRule" id="PRU01360"/>
    </source>
</evidence>
<keyword evidence="9 11" id="KW-0472">Membrane</keyword>
<dbReference type="CDD" id="cd01347">
    <property type="entry name" value="ligand_gated_channel"/>
    <property type="match status" value="1"/>
</dbReference>
<dbReference type="Pfam" id="PF07715">
    <property type="entry name" value="Plug"/>
    <property type="match status" value="1"/>
</dbReference>
<evidence type="ECO:0000256" key="14">
    <source>
        <dbReference type="SAM" id="SignalP"/>
    </source>
</evidence>
<dbReference type="PANTHER" id="PTHR32552">
    <property type="entry name" value="FERRICHROME IRON RECEPTOR-RELATED"/>
    <property type="match status" value="1"/>
</dbReference>
<feature type="region of interest" description="Disordered" evidence="13">
    <location>
        <begin position="14"/>
        <end position="45"/>
    </location>
</feature>
<accession>A0ABS9VNR0</accession>
<evidence type="ECO:0000256" key="9">
    <source>
        <dbReference type="ARBA" id="ARBA00023136"/>
    </source>
</evidence>
<evidence type="ECO:0000256" key="3">
    <source>
        <dbReference type="ARBA" id="ARBA00022452"/>
    </source>
</evidence>
<keyword evidence="4" id="KW-0410">Iron transport</keyword>
<evidence type="ECO:0000256" key="7">
    <source>
        <dbReference type="ARBA" id="ARBA00023065"/>
    </source>
</evidence>
<protein>
    <submittedName>
        <fullName evidence="17">TonB-dependent receptor</fullName>
    </submittedName>
</protein>
<keyword evidence="7" id="KW-0406">Ion transport</keyword>
<evidence type="ECO:0000256" key="8">
    <source>
        <dbReference type="ARBA" id="ARBA00023077"/>
    </source>
</evidence>
<evidence type="ECO:0000313" key="17">
    <source>
        <dbReference type="EMBL" id="MCH8616619.1"/>
    </source>
</evidence>
<reference evidence="17 18" key="1">
    <citation type="submission" date="2022-03" db="EMBL/GenBank/DDBJ databases">
        <authorList>
            <person name="Jo J.-H."/>
            <person name="Im W.-T."/>
        </authorList>
    </citation>
    <scope>NUCLEOTIDE SEQUENCE [LARGE SCALE GENOMIC DNA]</scope>
    <source>
        <strain evidence="17 18">SM33</strain>
    </source>
</reference>
<keyword evidence="17" id="KW-0675">Receptor</keyword>
<keyword evidence="3 11" id="KW-1134">Transmembrane beta strand</keyword>
<dbReference type="PANTHER" id="PTHR32552:SF81">
    <property type="entry name" value="TONB-DEPENDENT OUTER MEMBRANE RECEPTOR"/>
    <property type="match status" value="1"/>
</dbReference>
<name>A0ABS9VNR0_9SPHN</name>
<keyword evidence="2 11" id="KW-0813">Transport</keyword>
<evidence type="ECO:0000256" key="4">
    <source>
        <dbReference type="ARBA" id="ARBA00022496"/>
    </source>
</evidence>
<evidence type="ECO:0000256" key="1">
    <source>
        <dbReference type="ARBA" id="ARBA00004571"/>
    </source>
</evidence>
<evidence type="ECO:0000256" key="6">
    <source>
        <dbReference type="ARBA" id="ARBA00023004"/>
    </source>
</evidence>
<evidence type="ECO:0000256" key="5">
    <source>
        <dbReference type="ARBA" id="ARBA00022692"/>
    </source>
</evidence>
<feature type="chain" id="PRO_5045366023" evidence="14">
    <location>
        <begin position="19"/>
        <end position="740"/>
    </location>
</feature>
<dbReference type="PROSITE" id="PS52016">
    <property type="entry name" value="TONB_DEPENDENT_REC_3"/>
    <property type="match status" value="1"/>
</dbReference>
<dbReference type="RefSeq" id="WP_241447521.1">
    <property type="nucleotide sequence ID" value="NZ_JAKZHW010000002.1"/>
</dbReference>
<sequence length="740" mass="78839">MSLTTAAAALCAGTAAHAQSEQASSSQPADASAPKSPDQPSLAGSEGEIVVTAQKRPEILQDVPISISVVAGDQMRKAGATQLVDLSGYVPGLQVDSAGTPGQTTVTLRGVTPLTGAQTVGIYVDDAPVGSSSIYARSSIFSLDLLPYDINRLEILRGPQGTLYGASSIGGLIKYVTVTPSLTRTSGVVGGEVFDIDHAHGFGYAGQALINTPVVQDRVGLSASIAYRKSPGYVNNVQTGRRDQNDYDQLGGRLSLLVKPNDRFSARFSAIYQKVDSDNNAQVVEEISTGERLGDGYANNNYLDEPFTKKFQFYSGTLDYDFGFATLTSATSYSSTKIRQTIDASRVYGSLYPLLTGGAIPAGLAPFDLSLDLDKVTEEVRLTSPNGGRFEWLVGGFYTHEETENRQVVPALTMNEEPIPALNPLAEVSLPTTYREFAIFGNGTFHLTDSFDFTGGMRWARNKQDFRQITSGLLFGTPKNIPGQSDEDVFTFSVSPQIHLGETAMIYGRIATGYLPGGPNVAVPGVPPQVQSSRLTSYEIGIKGTLIDPRLSFEFAAYDLEWKKIQLTEVIGGVSAAVNGGRARSRGIEGSLIFHPVPALSLAANGSYVDAYLTEDAPPIGGLDGDRLPNAPKWSGSLTADYSFDVGSNRANVGAGVRHIGRRLSLVESSPGSVPAAAYTTLDAHGELTVDQHWTVRIYGRNLTGSKGAVSRTLLLGLPIQYTVIPVQPRTFGLAAEYAF</sequence>
<dbReference type="Pfam" id="PF00593">
    <property type="entry name" value="TonB_dep_Rec_b-barrel"/>
    <property type="match status" value="1"/>
</dbReference>
<keyword evidence="14" id="KW-0732">Signal</keyword>
<keyword evidence="6" id="KW-0408">Iron</keyword>
<dbReference type="Gene3D" id="2.40.170.20">
    <property type="entry name" value="TonB-dependent receptor, beta-barrel domain"/>
    <property type="match status" value="1"/>
</dbReference>
<dbReference type="InterPro" id="IPR012910">
    <property type="entry name" value="Plug_dom"/>
</dbReference>
<evidence type="ECO:0000259" key="15">
    <source>
        <dbReference type="Pfam" id="PF00593"/>
    </source>
</evidence>
<feature type="signal peptide" evidence="14">
    <location>
        <begin position="1"/>
        <end position="18"/>
    </location>
</feature>
<evidence type="ECO:0000256" key="10">
    <source>
        <dbReference type="ARBA" id="ARBA00023237"/>
    </source>
</evidence>
<comment type="similarity">
    <text evidence="11 12">Belongs to the TonB-dependent receptor family.</text>
</comment>
<dbReference type="InterPro" id="IPR039426">
    <property type="entry name" value="TonB-dep_rcpt-like"/>
</dbReference>
<keyword evidence="10 11" id="KW-0998">Cell outer membrane</keyword>
<comment type="caution">
    <text evidence="17">The sequence shown here is derived from an EMBL/GenBank/DDBJ whole genome shotgun (WGS) entry which is preliminary data.</text>
</comment>